<proteinExistence type="predicted"/>
<evidence type="ECO:0000313" key="9">
    <source>
        <dbReference type="EMBL" id="MFD2662861.1"/>
    </source>
</evidence>
<organism evidence="9 10">
    <name type="scientific">Paenibacillus thailandensis</name>
    <dbReference type="NCBI Taxonomy" id="393250"/>
    <lineage>
        <taxon>Bacteria</taxon>
        <taxon>Bacillati</taxon>
        <taxon>Bacillota</taxon>
        <taxon>Bacilli</taxon>
        <taxon>Bacillales</taxon>
        <taxon>Paenibacillaceae</taxon>
        <taxon>Paenibacillus</taxon>
    </lineage>
</organism>
<dbReference type="EMBL" id="JBHUMY010000032">
    <property type="protein sequence ID" value="MFD2662861.1"/>
    <property type="molecule type" value="Genomic_DNA"/>
</dbReference>
<keyword evidence="2" id="KW-0673">Quorum sensing</keyword>
<dbReference type="InterPro" id="IPR006741">
    <property type="entry name" value="AgrB"/>
</dbReference>
<reference evidence="10" key="1">
    <citation type="journal article" date="2019" name="Int. J. Syst. Evol. Microbiol.">
        <title>The Global Catalogue of Microorganisms (GCM) 10K type strain sequencing project: providing services to taxonomists for standard genome sequencing and annotation.</title>
        <authorList>
            <consortium name="The Broad Institute Genomics Platform"/>
            <consortium name="The Broad Institute Genome Sequencing Center for Infectious Disease"/>
            <person name="Wu L."/>
            <person name="Ma J."/>
        </authorList>
    </citation>
    <scope>NUCLEOTIDE SEQUENCE [LARGE SCALE GENOMIC DNA]</scope>
    <source>
        <strain evidence="10">TISTR 1827</strain>
    </source>
</reference>
<evidence type="ECO:0000256" key="6">
    <source>
        <dbReference type="ARBA" id="ARBA00022989"/>
    </source>
</evidence>
<keyword evidence="3" id="KW-0645">Protease</keyword>
<evidence type="ECO:0000256" key="1">
    <source>
        <dbReference type="ARBA" id="ARBA00022475"/>
    </source>
</evidence>
<evidence type="ECO:0000256" key="5">
    <source>
        <dbReference type="ARBA" id="ARBA00022801"/>
    </source>
</evidence>
<sequence length="176" mass="19126">MIDKLAYSLAVGIKNVVPEHPASIARLKYALSFILNAGFIIFLSLLLSIFTGKTGQVATLLFAFALLRQVSGGIHLKSGTMCVLATVSTATVLSFVTYPDMYTLIITSISIVIVLLYAPSGIENQTRIPPKYYPLLKLVSVLLVSSNFVIESKMTSIAFLVQSLSLIIPRKEVNSK</sequence>
<gene>
    <name evidence="9" type="ORF">ACFSW5_21635</name>
</gene>
<keyword evidence="10" id="KW-1185">Reference proteome</keyword>
<feature type="transmembrane region" description="Helical" evidence="8">
    <location>
        <begin position="102"/>
        <end position="120"/>
    </location>
</feature>
<keyword evidence="6 8" id="KW-1133">Transmembrane helix</keyword>
<evidence type="ECO:0000313" key="10">
    <source>
        <dbReference type="Proteomes" id="UP001597493"/>
    </source>
</evidence>
<evidence type="ECO:0000256" key="3">
    <source>
        <dbReference type="ARBA" id="ARBA00022670"/>
    </source>
</evidence>
<dbReference type="Proteomes" id="UP001597493">
    <property type="component" value="Unassembled WGS sequence"/>
</dbReference>
<comment type="caution">
    <text evidence="9">The sequence shown here is derived from an EMBL/GenBank/DDBJ whole genome shotgun (WGS) entry which is preliminary data.</text>
</comment>
<evidence type="ECO:0000256" key="8">
    <source>
        <dbReference type="SAM" id="Phobius"/>
    </source>
</evidence>
<dbReference type="RefSeq" id="WP_379277787.1">
    <property type="nucleotide sequence ID" value="NZ_JBHUGT010000013.1"/>
</dbReference>
<keyword evidence="5" id="KW-0378">Hydrolase</keyword>
<evidence type="ECO:0000256" key="4">
    <source>
        <dbReference type="ARBA" id="ARBA00022692"/>
    </source>
</evidence>
<keyword evidence="7 8" id="KW-0472">Membrane</keyword>
<evidence type="ECO:0000256" key="7">
    <source>
        <dbReference type="ARBA" id="ARBA00023136"/>
    </source>
</evidence>
<keyword evidence="1" id="KW-1003">Cell membrane</keyword>
<dbReference type="Pfam" id="PF04647">
    <property type="entry name" value="AgrB"/>
    <property type="match status" value="1"/>
</dbReference>
<accession>A0ABW5R3I9</accession>
<name>A0ABW5R3I9_9BACL</name>
<evidence type="ECO:0000256" key="2">
    <source>
        <dbReference type="ARBA" id="ARBA00022654"/>
    </source>
</evidence>
<protein>
    <submittedName>
        <fullName evidence="9">Accessory gene regulator B family protein</fullName>
    </submittedName>
</protein>
<feature type="transmembrane region" description="Helical" evidence="8">
    <location>
        <begin position="39"/>
        <end position="67"/>
    </location>
</feature>
<keyword evidence="4 8" id="KW-0812">Transmembrane</keyword>